<dbReference type="EMBL" id="CP104558">
    <property type="protein sequence ID" value="UXH43179.1"/>
    <property type="molecule type" value="Genomic_DNA"/>
</dbReference>
<keyword evidence="1" id="KW-0378">Hydrolase</keyword>
<sequence length="396" mass="42969">MKWYSILIFFCLLLLLSGIVNELENRLAPKVIDEVYSVKKFGAVGDGKNDDTEAIQRTIDSIDNSKGGLVYFPTGTYIISSTLLISEKSKVQISGEGFSSVIRAKGTNDKPISFPLITVSNQGSAKFIASDLLFQIIESDSDNASGILTKGSLTDVTIQNCWFTQTNMAVRGEFVTLNFSRNTIELNKSGGLVVEGDTFRKVIIADNHFFANNKAHIKLNNTNINEKSMNNITIIGNQFDQGLSSAYIAGFSPSGNAVDLNNISLFSISGNNFNGYTPSTNLIPAEKQDGHAIKAINSDNFTITGNTFSKYKKSAIYLDSSSNFNVDGIVNGFDEVGVVIVNSSDFDIEMNVSDSKQGVLIKGSKRFQVDGLFSGNTNKNLQILNSSQGEVSVLPD</sequence>
<accession>A0ACD4C456</accession>
<reference evidence="1" key="1">
    <citation type="submission" date="2022-09" db="EMBL/GenBank/DDBJ databases">
        <title>Complete genome sequence of Rossellomorea vietnamensis strain RL-WG62, a newly isolated PGPR with the potential for plant salinity stress alleviation.</title>
        <authorList>
            <person name="Ren L."/>
            <person name="Wang G."/>
            <person name="Hu H."/>
        </authorList>
    </citation>
    <scope>NUCLEOTIDE SEQUENCE</scope>
    <source>
        <strain evidence="1">RL-WG62</strain>
    </source>
</reference>
<dbReference type="Proteomes" id="UP001064027">
    <property type="component" value="Chromosome"/>
</dbReference>
<evidence type="ECO:0000313" key="2">
    <source>
        <dbReference type="Proteomes" id="UP001064027"/>
    </source>
</evidence>
<protein>
    <submittedName>
        <fullName evidence="1">Glycoside hydrolase family 55 protein</fullName>
    </submittedName>
</protein>
<evidence type="ECO:0000313" key="1">
    <source>
        <dbReference type="EMBL" id="UXH43179.1"/>
    </source>
</evidence>
<name>A0ACD4C456_9BACI</name>
<keyword evidence="2" id="KW-1185">Reference proteome</keyword>
<organism evidence="1 2">
    <name type="scientific">Rossellomorea vietnamensis</name>
    <dbReference type="NCBI Taxonomy" id="218284"/>
    <lineage>
        <taxon>Bacteria</taxon>
        <taxon>Bacillati</taxon>
        <taxon>Bacillota</taxon>
        <taxon>Bacilli</taxon>
        <taxon>Bacillales</taxon>
        <taxon>Bacillaceae</taxon>
        <taxon>Rossellomorea</taxon>
    </lineage>
</organism>
<gene>
    <name evidence="1" type="ORF">N5C46_15970</name>
</gene>
<proteinExistence type="predicted"/>